<gene>
    <name evidence="1" type="ORF">LCGC14_2072640</name>
</gene>
<proteinExistence type="predicted"/>
<protein>
    <submittedName>
        <fullName evidence="1">Uncharacterized protein</fullName>
    </submittedName>
</protein>
<reference evidence="1" key="1">
    <citation type="journal article" date="2015" name="Nature">
        <title>Complex archaea that bridge the gap between prokaryotes and eukaryotes.</title>
        <authorList>
            <person name="Spang A."/>
            <person name="Saw J.H."/>
            <person name="Jorgensen S.L."/>
            <person name="Zaremba-Niedzwiedzka K."/>
            <person name="Martijn J."/>
            <person name="Lind A.E."/>
            <person name="van Eijk R."/>
            <person name="Schleper C."/>
            <person name="Guy L."/>
            <person name="Ettema T.J."/>
        </authorList>
    </citation>
    <scope>NUCLEOTIDE SEQUENCE</scope>
</reference>
<organism evidence="1">
    <name type="scientific">marine sediment metagenome</name>
    <dbReference type="NCBI Taxonomy" id="412755"/>
    <lineage>
        <taxon>unclassified sequences</taxon>
        <taxon>metagenomes</taxon>
        <taxon>ecological metagenomes</taxon>
    </lineage>
</organism>
<comment type="caution">
    <text evidence="1">The sequence shown here is derived from an EMBL/GenBank/DDBJ whole genome shotgun (WGS) entry which is preliminary data.</text>
</comment>
<evidence type="ECO:0000313" key="1">
    <source>
        <dbReference type="EMBL" id="KKL73663.1"/>
    </source>
</evidence>
<name>A0A0F9EHT6_9ZZZZ</name>
<accession>A0A0F9EHT6</accession>
<dbReference type="EMBL" id="LAZR01024891">
    <property type="protein sequence ID" value="KKL73663.1"/>
    <property type="molecule type" value="Genomic_DNA"/>
</dbReference>
<sequence length="380" mass="40972">MLTICPKSRNDIKRRALIWFESNNSGSADIDLGFGNGSETPRDVFFRDVDHWIITGCHVTDVGMEFVNSMATLNGPFFNIDSVLVQDSESVVRVIHANLDGIQRAADVVIESIIQQRRNSLSGTSMAAQILPRTHIVKALPGTGVGVYSDTMDHSNVNFSGSSGTRTAGGGNCGLYPYHQRLTTSVSTLYIGELAAVVQNKWYVYTFDMMVEAAEALDFVSFDGSGSGQDLAVGFQQILLNNITAGDWATLGGVAEYTDTTGNVRFRMKTTGDDNPALGIGPVQIIQFDTQKEATQYFNSGAFWQGTVYKSSGVATLSGGTKAIDFTDEGFDDMPTSAYDIQLTSNSSTPAYYSANGTTGFTINGGTTDVVKWSVMLEDL</sequence>
<dbReference type="AlphaFoldDB" id="A0A0F9EHT6"/>